<dbReference type="InterPro" id="IPR036412">
    <property type="entry name" value="HAD-like_sf"/>
</dbReference>
<proteinExistence type="inferred from homology"/>
<keyword evidence="4" id="KW-0460">Magnesium</keyword>
<evidence type="ECO:0000256" key="3">
    <source>
        <dbReference type="ARBA" id="ARBA00022723"/>
    </source>
</evidence>
<dbReference type="NCBIfam" id="TIGR01509">
    <property type="entry name" value="HAD-SF-IA-v3"/>
    <property type="match status" value="1"/>
</dbReference>
<evidence type="ECO:0000256" key="1">
    <source>
        <dbReference type="ARBA" id="ARBA00001946"/>
    </source>
</evidence>
<dbReference type="InterPro" id="IPR006439">
    <property type="entry name" value="HAD-SF_hydro_IA"/>
</dbReference>
<comment type="cofactor">
    <cofactor evidence="1">
        <name>Mg(2+)</name>
        <dbReference type="ChEBI" id="CHEBI:18420"/>
    </cofactor>
</comment>
<name>A0A857CFG1_9HYPH</name>
<evidence type="ECO:0000313" key="5">
    <source>
        <dbReference type="EMBL" id="QGZ37581.1"/>
    </source>
</evidence>
<accession>A0A857CFG1</accession>
<dbReference type="SFLD" id="SFLDG01129">
    <property type="entry name" value="C1.5:_HAD__Beta-PGM__Phosphata"/>
    <property type="match status" value="1"/>
</dbReference>
<dbReference type="GO" id="GO:0046872">
    <property type="term" value="F:metal ion binding"/>
    <property type="evidence" value="ECO:0007669"/>
    <property type="project" value="UniProtKB-KW"/>
</dbReference>
<evidence type="ECO:0000256" key="2">
    <source>
        <dbReference type="ARBA" id="ARBA00006171"/>
    </source>
</evidence>
<dbReference type="KEGG" id="siw:GH266_22850"/>
<comment type="similarity">
    <text evidence="2">Belongs to the HAD-like hydrolase superfamily. CbbY/CbbZ/Gph/YieH family.</text>
</comment>
<dbReference type="OrthoDB" id="9797743at2"/>
<evidence type="ECO:0000313" key="6">
    <source>
        <dbReference type="Proteomes" id="UP000435648"/>
    </source>
</evidence>
<dbReference type="InterPro" id="IPR023198">
    <property type="entry name" value="PGP-like_dom2"/>
</dbReference>
<dbReference type="PANTHER" id="PTHR46193">
    <property type="entry name" value="6-PHOSPHOGLUCONATE PHOSPHATASE"/>
    <property type="match status" value="1"/>
</dbReference>
<dbReference type="InterPro" id="IPR023214">
    <property type="entry name" value="HAD_sf"/>
</dbReference>
<reference evidence="5 6" key="1">
    <citation type="submission" date="2019-12" db="EMBL/GenBank/DDBJ databases">
        <title>The genome of Stappia indica PHM037.</title>
        <authorList>
            <person name="Kacar D."/>
            <person name="Galan B."/>
            <person name="Canedo L."/>
            <person name="Rodriguez P."/>
            <person name="de la Calle F."/>
            <person name="Garcia J.L."/>
        </authorList>
    </citation>
    <scope>NUCLEOTIDE SEQUENCE [LARGE SCALE GENOMIC DNA]</scope>
    <source>
        <strain evidence="5 6">PHM037</strain>
    </source>
</reference>
<keyword evidence="5" id="KW-0378">Hydrolase</keyword>
<protein>
    <submittedName>
        <fullName evidence="5">HAD-IA family hydrolase</fullName>
    </submittedName>
</protein>
<dbReference type="Proteomes" id="UP000435648">
    <property type="component" value="Chromosome"/>
</dbReference>
<dbReference type="EMBL" id="CP046908">
    <property type="protein sequence ID" value="QGZ37581.1"/>
    <property type="molecule type" value="Genomic_DNA"/>
</dbReference>
<keyword evidence="3" id="KW-0479">Metal-binding</keyword>
<dbReference type="Gene3D" id="3.40.50.1000">
    <property type="entry name" value="HAD superfamily/HAD-like"/>
    <property type="match status" value="1"/>
</dbReference>
<dbReference type="SUPFAM" id="SSF56784">
    <property type="entry name" value="HAD-like"/>
    <property type="match status" value="1"/>
</dbReference>
<dbReference type="CDD" id="cd07526">
    <property type="entry name" value="HAD_BPGM_like"/>
    <property type="match status" value="1"/>
</dbReference>
<dbReference type="Gene3D" id="1.10.150.240">
    <property type="entry name" value="Putative phosphatase, domain 2"/>
    <property type="match status" value="1"/>
</dbReference>
<dbReference type="GO" id="GO:0016787">
    <property type="term" value="F:hydrolase activity"/>
    <property type="evidence" value="ECO:0007669"/>
    <property type="project" value="UniProtKB-KW"/>
</dbReference>
<dbReference type="PANTHER" id="PTHR46193:SF10">
    <property type="entry name" value="6-PHOSPHOGLUCONATE PHOSPHATASE"/>
    <property type="match status" value="1"/>
</dbReference>
<dbReference type="Pfam" id="PF00702">
    <property type="entry name" value="Hydrolase"/>
    <property type="match status" value="1"/>
</dbReference>
<evidence type="ECO:0000256" key="4">
    <source>
        <dbReference type="ARBA" id="ARBA00022842"/>
    </source>
</evidence>
<gene>
    <name evidence="5" type="ORF">GH266_22850</name>
</gene>
<dbReference type="AlphaFoldDB" id="A0A857CFG1"/>
<sequence>MYVFQLLDYRIWIRSAASNGRRHLTWAACHRQEERVGAARVRPRNRTPRRVQTLDTSSSGLRDALAGRDIALVIFDCDGVLVDSEPISERVLLAALEEAGVAVDHAYFKAHFLGRSFPRVAQSIRDDFRLALPETFESDYRERLLLAFEAELKPVAGVFDVLDRLAVRACVATSSSPPRVRRSLQLAGLDGYFGEAVFTASQVARGKPAPDLFLHAAAQCGVEPERCLVIEDSLPGLEAARAAKMAVWHFIGGSHLDAGDAAPGEPPLPVFDRWDAFFEMAPQLVRDLGGRAAGEGS</sequence>
<dbReference type="SFLD" id="SFLDS00003">
    <property type="entry name" value="Haloacid_Dehalogenase"/>
    <property type="match status" value="1"/>
</dbReference>
<dbReference type="InterPro" id="IPR051600">
    <property type="entry name" value="Beta-PGM-like"/>
</dbReference>
<organism evidence="5 6">
    <name type="scientific">Stappia indica</name>
    <dbReference type="NCBI Taxonomy" id="538381"/>
    <lineage>
        <taxon>Bacteria</taxon>
        <taxon>Pseudomonadati</taxon>
        <taxon>Pseudomonadota</taxon>
        <taxon>Alphaproteobacteria</taxon>
        <taxon>Hyphomicrobiales</taxon>
        <taxon>Stappiaceae</taxon>
        <taxon>Stappia</taxon>
    </lineage>
</organism>